<dbReference type="InterPro" id="IPR005467">
    <property type="entry name" value="His_kinase_dom"/>
</dbReference>
<evidence type="ECO:0000313" key="9">
    <source>
        <dbReference type="EMBL" id="RED47171.1"/>
    </source>
</evidence>
<feature type="transmembrane region" description="Helical" evidence="7">
    <location>
        <begin position="139"/>
        <end position="159"/>
    </location>
</feature>
<dbReference type="InterPro" id="IPR050736">
    <property type="entry name" value="Sensor_HK_Regulatory"/>
</dbReference>
<evidence type="ECO:0000256" key="1">
    <source>
        <dbReference type="ARBA" id="ARBA00000085"/>
    </source>
</evidence>
<sequence length="466" mass="52427">MLKKLWSSYHQWYIEYSGFSKGTKQDDLSYFRDKLFISILILILPIGLISYIPSAIIGIILGKWFVFYVDTIAFFLICFLFFNNKMSLSLKKMIFSANLFLLSFALLLYVGLESSNGLLLFMLCVLVTLYSGKKAGIKTVVYSGFAYLLIAISFYFKIVDLTVFKDEVFEVIGIVFINNILFILMTVLSVSFLVDRLHNALLKENQLQEALIEKHKNVLIAKERAEQSDQLKSAFLANISHEIRTPMYGILGSAELLKDYEANNDKDFKEFVGIIEQNGSKLLDVISGILNISEIETGVMKINVTTFNIDETISTIYKLFSLEAELKGVKFVLKNNVSESLKLIKSDEAKITIVLKKLIENAIKFTSKGDVITLSIESNNSELNFSIKDTGIGVPKDKMETIFNPFYQVDITNKNALHGSGIGLSIAKAYVKLLGGNLSLISKEGEGSTFMFSITTHLENQQNQQI</sequence>
<reference evidence="9 10" key="1">
    <citation type="submission" date="2018-07" db="EMBL/GenBank/DDBJ databases">
        <title>Genomic Encyclopedia of Type Strains, Phase III (KMG-III): the genomes of soil and plant-associated and newly described type strains.</title>
        <authorList>
            <person name="Whitman W."/>
        </authorList>
    </citation>
    <scope>NUCLEOTIDE SEQUENCE [LARGE SCALE GENOMIC DNA]</scope>
    <source>
        <strain evidence="9 10">CECT 7946</strain>
    </source>
</reference>
<dbReference type="FunFam" id="3.30.565.10:FF:000006">
    <property type="entry name" value="Sensor histidine kinase WalK"/>
    <property type="match status" value="1"/>
</dbReference>
<dbReference type="Proteomes" id="UP000256980">
    <property type="component" value="Unassembled WGS sequence"/>
</dbReference>
<dbReference type="RefSeq" id="WP_115816199.1">
    <property type="nucleotide sequence ID" value="NZ_QRDV01000001.1"/>
</dbReference>
<dbReference type="SMART" id="SM00388">
    <property type="entry name" value="HisKA"/>
    <property type="match status" value="1"/>
</dbReference>
<dbReference type="Pfam" id="PF02518">
    <property type="entry name" value="HATPase_c"/>
    <property type="match status" value="1"/>
</dbReference>
<dbReference type="Pfam" id="PF00512">
    <property type="entry name" value="HisKA"/>
    <property type="match status" value="1"/>
</dbReference>
<dbReference type="InterPro" id="IPR048437">
    <property type="entry name" value="MASE11"/>
</dbReference>
<dbReference type="InterPro" id="IPR003661">
    <property type="entry name" value="HisK_dim/P_dom"/>
</dbReference>
<dbReference type="PANTHER" id="PTHR43711">
    <property type="entry name" value="TWO-COMPONENT HISTIDINE KINASE"/>
    <property type="match status" value="1"/>
</dbReference>
<dbReference type="OrthoDB" id="9808408at2"/>
<evidence type="ECO:0000256" key="2">
    <source>
        <dbReference type="ARBA" id="ARBA00012438"/>
    </source>
</evidence>
<dbReference type="PRINTS" id="PR00344">
    <property type="entry name" value="BCTRLSENSOR"/>
</dbReference>
<keyword evidence="10" id="KW-1185">Reference proteome</keyword>
<dbReference type="GO" id="GO:0000155">
    <property type="term" value="F:phosphorelay sensor kinase activity"/>
    <property type="evidence" value="ECO:0007669"/>
    <property type="project" value="InterPro"/>
</dbReference>
<evidence type="ECO:0000256" key="7">
    <source>
        <dbReference type="SAM" id="Phobius"/>
    </source>
</evidence>
<dbReference type="EMBL" id="QRDV01000001">
    <property type="protein sequence ID" value="RED47171.1"/>
    <property type="molecule type" value="Genomic_DNA"/>
</dbReference>
<dbReference type="PROSITE" id="PS50109">
    <property type="entry name" value="HIS_KIN"/>
    <property type="match status" value="1"/>
</dbReference>
<comment type="catalytic activity">
    <reaction evidence="1">
        <text>ATP + protein L-histidine = ADP + protein N-phospho-L-histidine.</text>
        <dbReference type="EC" id="2.7.13.3"/>
    </reaction>
</comment>
<dbReference type="SUPFAM" id="SSF55874">
    <property type="entry name" value="ATPase domain of HSP90 chaperone/DNA topoisomerase II/histidine kinase"/>
    <property type="match status" value="1"/>
</dbReference>
<protein>
    <recommendedName>
        <fullName evidence="2">histidine kinase</fullName>
        <ecNumber evidence="2">2.7.13.3</ecNumber>
    </recommendedName>
</protein>
<dbReference type="AlphaFoldDB" id="A0A3D9HD29"/>
<keyword evidence="7" id="KW-0812">Transmembrane</keyword>
<evidence type="ECO:0000256" key="5">
    <source>
        <dbReference type="ARBA" id="ARBA00022777"/>
    </source>
</evidence>
<accession>A0A3D9HD29</accession>
<feature type="transmembrane region" description="Helical" evidence="7">
    <location>
        <begin position="65"/>
        <end position="82"/>
    </location>
</feature>
<keyword evidence="6" id="KW-0902">Two-component regulatory system</keyword>
<evidence type="ECO:0000256" key="4">
    <source>
        <dbReference type="ARBA" id="ARBA00022679"/>
    </source>
</evidence>
<dbReference type="InterPro" id="IPR004358">
    <property type="entry name" value="Sig_transdc_His_kin-like_C"/>
</dbReference>
<name>A0A3D9HD29_9FLAO</name>
<keyword evidence="7" id="KW-1133">Transmembrane helix</keyword>
<evidence type="ECO:0000256" key="3">
    <source>
        <dbReference type="ARBA" id="ARBA00022553"/>
    </source>
</evidence>
<gene>
    <name evidence="9" type="ORF">DFQ10_101954</name>
</gene>
<feature type="transmembrane region" description="Helical" evidence="7">
    <location>
        <begin position="94"/>
        <end position="111"/>
    </location>
</feature>
<dbReference type="Pfam" id="PF20969">
    <property type="entry name" value="MASE11"/>
    <property type="match status" value="1"/>
</dbReference>
<comment type="caution">
    <text evidence="9">The sequence shown here is derived from an EMBL/GenBank/DDBJ whole genome shotgun (WGS) entry which is preliminary data.</text>
</comment>
<dbReference type="EC" id="2.7.13.3" evidence="2"/>
<feature type="transmembrane region" description="Helical" evidence="7">
    <location>
        <begin position="117"/>
        <end position="132"/>
    </location>
</feature>
<feature type="domain" description="Histidine kinase" evidence="8">
    <location>
        <begin position="238"/>
        <end position="458"/>
    </location>
</feature>
<evidence type="ECO:0000256" key="6">
    <source>
        <dbReference type="ARBA" id="ARBA00023012"/>
    </source>
</evidence>
<dbReference type="InterPro" id="IPR036097">
    <property type="entry name" value="HisK_dim/P_sf"/>
</dbReference>
<feature type="transmembrane region" description="Helical" evidence="7">
    <location>
        <begin position="35"/>
        <end position="59"/>
    </location>
</feature>
<dbReference type="CDD" id="cd00082">
    <property type="entry name" value="HisKA"/>
    <property type="match status" value="1"/>
</dbReference>
<feature type="transmembrane region" description="Helical" evidence="7">
    <location>
        <begin position="171"/>
        <end position="194"/>
    </location>
</feature>
<keyword evidence="4" id="KW-0808">Transferase</keyword>
<keyword evidence="3" id="KW-0597">Phosphoprotein</keyword>
<dbReference type="SMART" id="SM00387">
    <property type="entry name" value="HATPase_c"/>
    <property type="match status" value="1"/>
</dbReference>
<keyword evidence="5" id="KW-0418">Kinase</keyword>
<dbReference type="SUPFAM" id="SSF47384">
    <property type="entry name" value="Homodimeric domain of signal transducing histidine kinase"/>
    <property type="match status" value="1"/>
</dbReference>
<dbReference type="Gene3D" id="1.10.287.130">
    <property type="match status" value="1"/>
</dbReference>
<organism evidence="9 10">
    <name type="scientific">Winogradskyella eximia</name>
    <dbReference type="NCBI Taxonomy" id="262006"/>
    <lineage>
        <taxon>Bacteria</taxon>
        <taxon>Pseudomonadati</taxon>
        <taxon>Bacteroidota</taxon>
        <taxon>Flavobacteriia</taxon>
        <taxon>Flavobacteriales</taxon>
        <taxon>Flavobacteriaceae</taxon>
        <taxon>Winogradskyella</taxon>
    </lineage>
</organism>
<dbReference type="Gene3D" id="3.30.565.10">
    <property type="entry name" value="Histidine kinase-like ATPase, C-terminal domain"/>
    <property type="match status" value="1"/>
</dbReference>
<dbReference type="InterPro" id="IPR003594">
    <property type="entry name" value="HATPase_dom"/>
</dbReference>
<dbReference type="PANTHER" id="PTHR43711:SF31">
    <property type="entry name" value="HISTIDINE KINASE"/>
    <property type="match status" value="1"/>
</dbReference>
<evidence type="ECO:0000313" key="10">
    <source>
        <dbReference type="Proteomes" id="UP000256980"/>
    </source>
</evidence>
<keyword evidence="7" id="KW-0472">Membrane</keyword>
<proteinExistence type="predicted"/>
<dbReference type="InterPro" id="IPR036890">
    <property type="entry name" value="HATPase_C_sf"/>
</dbReference>
<evidence type="ECO:0000259" key="8">
    <source>
        <dbReference type="PROSITE" id="PS50109"/>
    </source>
</evidence>